<dbReference type="PATRIC" id="fig|361041.3.peg.64"/>
<dbReference type="PANTHER" id="PTHR46796">
    <property type="entry name" value="HTH-TYPE TRANSCRIPTIONAL ACTIVATOR RHAS-RELATED"/>
    <property type="match status" value="1"/>
</dbReference>
<keyword evidence="3" id="KW-0804">Transcription</keyword>
<dbReference type="InterPro" id="IPR018062">
    <property type="entry name" value="HTH_AraC-typ_CS"/>
</dbReference>
<evidence type="ECO:0000256" key="1">
    <source>
        <dbReference type="ARBA" id="ARBA00023015"/>
    </source>
</evidence>
<dbReference type="STRING" id="361041.VW35_00305"/>
<dbReference type="InterPro" id="IPR009057">
    <property type="entry name" value="Homeodomain-like_sf"/>
</dbReference>
<evidence type="ECO:0000259" key="4">
    <source>
        <dbReference type="PROSITE" id="PS01124"/>
    </source>
</evidence>
<keyword evidence="6" id="KW-1185">Reference proteome</keyword>
<reference evidence="5 6" key="1">
    <citation type="submission" date="2015-03" db="EMBL/GenBank/DDBJ databases">
        <authorList>
            <person name="Hassan Y.I."/>
            <person name="Lepp D."/>
            <person name="Zhou T."/>
        </authorList>
    </citation>
    <scope>NUCLEOTIDE SEQUENCE [LARGE SCALE GENOMIC DNA]</scope>
    <source>
        <strain evidence="5 6">GH2-10</strain>
    </source>
</reference>
<keyword evidence="1" id="KW-0805">Transcription regulation</keyword>
<dbReference type="GO" id="GO:0003700">
    <property type="term" value="F:DNA-binding transcription factor activity"/>
    <property type="evidence" value="ECO:0007669"/>
    <property type="project" value="InterPro"/>
</dbReference>
<dbReference type="SMART" id="SM00342">
    <property type="entry name" value="HTH_ARAC"/>
    <property type="match status" value="1"/>
</dbReference>
<proteinExistence type="predicted"/>
<evidence type="ECO:0000313" key="6">
    <source>
        <dbReference type="Proteomes" id="UP000033514"/>
    </source>
</evidence>
<dbReference type="Proteomes" id="UP000033514">
    <property type="component" value="Unassembled WGS sequence"/>
</dbReference>
<feature type="domain" description="HTH araC/xylS-type" evidence="4">
    <location>
        <begin position="177"/>
        <end position="275"/>
    </location>
</feature>
<dbReference type="InterPro" id="IPR050204">
    <property type="entry name" value="AraC_XylS_family_regulators"/>
</dbReference>
<dbReference type="Pfam" id="PF12833">
    <property type="entry name" value="HTH_18"/>
    <property type="match status" value="1"/>
</dbReference>
<accession>A0A0F5LJQ6</accession>
<gene>
    <name evidence="5" type="ORF">VW35_00305</name>
</gene>
<evidence type="ECO:0000256" key="3">
    <source>
        <dbReference type="ARBA" id="ARBA00023163"/>
    </source>
</evidence>
<dbReference type="EMBL" id="LAJG01000001">
    <property type="protein sequence ID" value="KKB82563.1"/>
    <property type="molecule type" value="Genomic_DNA"/>
</dbReference>
<dbReference type="GO" id="GO:0043565">
    <property type="term" value="F:sequence-specific DNA binding"/>
    <property type="evidence" value="ECO:0007669"/>
    <property type="project" value="InterPro"/>
</dbReference>
<dbReference type="PROSITE" id="PS01124">
    <property type="entry name" value="HTH_ARAC_FAMILY_2"/>
    <property type="match status" value="1"/>
</dbReference>
<evidence type="ECO:0000256" key="2">
    <source>
        <dbReference type="ARBA" id="ARBA00023125"/>
    </source>
</evidence>
<dbReference type="PROSITE" id="PS00041">
    <property type="entry name" value="HTH_ARAC_FAMILY_1"/>
    <property type="match status" value="1"/>
</dbReference>
<keyword evidence="2" id="KW-0238">DNA-binding</keyword>
<protein>
    <recommendedName>
        <fullName evidence="4">HTH araC/xylS-type domain-containing protein</fullName>
    </recommendedName>
</protein>
<dbReference type="Gene3D" id="1.10.10.60">
    <property type="entry name" value="Homeodomain-like"/>
    <property type="match status" value="2"/>
</dbReference>
<evidence type="ECO:0000313" key="5">
    <source>
        <dbReference type="EMBL" id="KKB82563.1"/>
    </source>
</evidence>
<organism evidence="5 6">
    <name type="scientific">Devosia soli</name>
    <dbReference type="NCBI Taxonomy" id="361041"/>
    <lineage>
        <taxon>Bacteria</taxon>
        <taxon>Pseudomonadati</taxon>
        <taxon>Pseudomonadota</taxon>
        <taxon>Alphaproteobacteria</taxon>
        <taxon>Hyphomicrobiales</taxon>
        <taxon>Devosiaceae</taxon>
        <taxon>Devosia</taxon>
    </lineage>
</organism>
<dbReference type="SUPFAM" id="SSF46689">
    <property type="entry name" value="Homeodomain-like"/>
    <property type="match status" value="2"/>
</dbReference>
<name>A0A0F5LJQ6_9HYPH</name>
<dbReference type="InterPro" id="IPR018060">
    <property type="entry name" value="HTH_AraC"/>
</dbReference>
<dbReference type="AlphaFoldDB" id="A0A0F5LJQ6"/>
<sequence length="278" mass="30620">MRHTHYELFRRHAVAFRLRTSRLQVEPHAGNLSLKTVFSGAERYEFSDRVTTVTPGQILFVRPDVTYSSSIRTAATTDSFSLFLPEPLLRTLATSNEVDAFLGSALSSTSLPGLPAVATGLKRVANAIELGDDLGSDAALVDLIAASGAAIEHAGQAAERLTASGARTRAELMRRLLLCRDLLHAHIETGISLARLAEETCLSEFHLMRCFRQCFGVSVAQYLVRLRMERAAESIETGRYSITEVARRSGYTDLSAFGRAFRRYWGRSATSYQRGGND</sequence>
<comment type="caution">
    <text evidence="5">The sequence shown here is derived from an EMBL/GenBank/DDBJ whole genome shotgun (WGS) entry which is preliminary data.</text>
</comment>